<dbReference type="OrthoDB" id="3955596at2"/>
<dbReference type="InterPro" id="IPR029510">
    <property type="entry name" value="Ald_DH_CS_GLU"/>
</dbReference>
<dbReference type="Proteomes" id="UP000292274">
    <property type="component" value="Unassembled WGS sequence"/>
</dbReference>
<feature type="active site" evidence="3">
    <location>
        <position position="227"/>
    </location>
</feature>
<dbReference type="GO" id="GO:0016620">
    <property type="term" value="F:oxidoreductase activity, acting on the aldehyde or oxo group of donors, NAD or NADP as acceptor"/>
    <property type="evidence" value="ECO:0007669"/>
    <property type="project" value="InterPro"/>
</dbReference>
<evidence type="ECO:0000256" key="2">
    <source>
        <dbReference type="ARBA" id="ARBA00023002"/>
    </source>
</evidence>
<dbReference type="InterPro" id="IPR016163">
    <property type="entry name" value="Ald_DH_C"/>
</dbReference>
<gene>
    <name evidence="6" type="ORF">E0H26_16400</name>
</gene>
<dbReference type="AlphaFoldDB" id="A0A4R0GFX6"/>
<proteinExistence type="inferred from homology"/>
<keyword evidence="7" id="KW-1185">Reference proteome</keyword>
<dbReference type="EMBL" id="SJJR01000010">
    <property type="protein sequence ID" value="TCB96200.1"/>
    <property type="molecule type" value="Genomic_DNA"/>
</dbReference>
<evidence type="ECO:0000256" key="4">
    <source>
        <dbReference type="RuleBase" id="RU003345"/>
    </source>
</evidence>
<dbReference type="RefSeq" id="WP_131304522.1">
    <property type="nucleotide sequence ID" value="NZ_SJJR01000010.1"/>
</dbReference>
<organism evidence="6 7">
    <name type="scientific">Micromonospora zingiberis</name>
    <dbReference type="NCBI Taxonomy" id="2053011"/>
    <lineage>
        <taxon>Bacteria</taxon>
        <taxon>Bacillati</taxon>
        <taxon>Actinomycetota</taxon>
        <taxon>Actinomycetes</taxon>
        <taxon>Micromonosporales</taxon>
        <taxon>Micromonosporaceae</taxon>
        <taxon>Micromonospora</taxon>
    </lineage>
</organism>
<evidence type="ECO:0000313" key="7">
    <source>
        <dbReference type="Proteomes" id="UP000292274"/>
    </source>
</evidence>
<dbReference type="SUPFAM" id="SSF53720">
    <property type="entry name" value="ALDH-like"/>
    <property type="match status" value="1"/>
</dbReference>
<feature type="domain" description="Aldehyde dehydrogenase" evidence="5">
    <location>
        <begin position="4"/>
        <end position="445"/>
    </location>
</feature>
<comment type="similarity">
    <text evidence="1 4">Belongs to the aldehyde dehydrogenase family.</text>
</comment>
<dbReference type="Gene3D" id="3.40.309.10">
    <property type="entry name" value="Aldehyde Dehydrogenase, Chain A, domain 2"/>
    <property type="match status" value="1"/>
</dbReference>
<protein>
    <submittedName>
        <fullName evidence="6">Aldehyde dehydrogenase</fullName>
    </submittedName>
</protein>
<dbReference type="InterPro" id="IPR016160">
    <property type="entry name" value="Ald_DH_CS_CYS"/>
</dbReference>
<dbReference type="Gene3D" id="3.40.605.10">
    <property type="entry name" value="Aldehyde Dehydrogenase, Chain A, domain 1"/>
    <property type="match status" value="1"/>
</dbReference>
<dbReference type="PROSITE" id="PS00070">
    <property type="entry name" value="ALDEHYDE_DEHYDR_CYS"/>
    <property type="match status" value="1"/>
</dbReference>
<evidence type="ECO:0000256" key="1">
    <source>
        <dbReference type="ARBA" id="ARBA00009986"/>
    </source>
</evidence>
<dbReference type="FunFam" id="3.40.605.10:FF:000007">
    <property type="entry name" value="NAD/NADP-dependent betaine aldehyde dehydrogenase"/>
    <property type="match status" value="1"/>
</dbReference>
<name>A0A4R0GFX6_9ACTN</name>
<accession>A0A4R0GFX6</accession>
<reference evidence="6 7" key="1">
    <citation type="submission" date="2019-02" db="EMBL/GenBank/DDBJ databases">
        <title>Jishengella sp. nov., isolated from a root of Zingiber montanum.</title>
        <authorList>
            <person name="Kuncharoen N."/>
            <person name="Kudo T."/>
            <person name="Masahiro Y."/>
            <person name="Ohkuma M."/>
            <person name="Tanasupawat S."/>
        </authorList>
    </citation>
    <scope>NUCLEOTIDE SEQUENCE [LARGE SCALE GENOMIC DNA]</scope>
    <source>
        <strain evidence="6 7">PLAI 1-1</strain>
    </source>
</reference>
<dbReference type="Pfam" id="PF00171">
    <property type="entry name" value="Aldedh"/>
    <property type="match status" value="1"/>
</dbReference>
<dbReference type="InterPro" id="IPR016161">
    <property type="entry name" value="Ald_DH/histidinol_DH"/>
</dbReference>
<evidence type="ECO:0000256" key="3">
    <source>
        <dbReference type="PROSITE-ProRule" id="PRU10007"/>
    </source>
</evidence>
<dbReference type="PANTHER" id="PTHR11699">
    <property type="entry name" value="ALDEHYDE DEHYDROGENASE-RELATED"/>
    <property type="match status" value="1"/>
</dbReference>
<evidence type="ECO:0000259" key="5">
    <source>
        <dbReference type="Pfam" id="PF00171"/>
    </source>
</evidence>
<sequence>MTVVWEPATGEVLREVAESSVGEVDAAIARAGVAFERWRGVAPGERARLLRRFAAVVDAHLVELAGLEVRNAGHTVGNARWEAGNVRDVLDYYAGAPERLTGQQIPVPGGLDVTFHEPLGVVGVIVPWNFPMPIAAWGFAPALAAGNTVVLKPAELTPLTALRLAELALEAGLPEGVFTVLPGRGDVVGERFVTHPAVRKIVFTGSTEVGTRIMAGCAAQVKRLTLELGGKSANLVFADADLERAAATAPYAVFDNAGQDCCARSRLLVQRPVYDRFLALLEPAVRAFRVGDPAAEGTEMGPLISAGHRDRVAGHVDGARVAFTGSCPDGPGYWYAPTVLLADSPADRHWREEIFGPVVSVLPFDDEADAIRLANDTEYGLSGSIWTRDVGRALRVARAVESGNLSVNSHSSVRYWTPFGGMKRSGLGRELGPDALHAFTDVKNVFISTEE</sequence>
<evidence type="ECO:0000313" key="6">
    <source>
        <dbReference type="EMBL" id="TCB96200.1"/>
    </source>
</evidence>
<keyword evidence="2 4" id="KW-0560">Oxidoreductase</keyword>
<dbReference type="PROSITE" id="PS00687">
    <property type="entry name" value="ALDEHYDE_DEHYDR_GLU"/>
    <property type="match status" value="1"/>
</dbReference>
<dbReference type="InterPro" id="IPR016162">
    <property type="entry name" value="Ald_DH_N"/>
</dbReference>
<dbReference type="InterPro" id="IPR015590">
    <property type="entry name" value="Aldehyde_DH_dom"/>
</dbReference>
<comment type="caution">
    <text evidence="6">The sequence shown here is derived from an EMBL/GenBank/DDBJ whole genome shotgun (WGS) entry which is preliminary data.</text>
</comment>